<dbReference type="PANTHER" id="PTHR47785">
    <property type="entry name" value="ZN(II)2CYS6 TRANSCRIPTION FACTOR (EUROFUNG)-RELATED-RELATED"/>
    <property type="match status" value="1"/>
</dbReference>
<dbReference type="Pfam" id="PF04082">
    <property type="entry name" value="Fungal_trans"/>
    <property type="match status" value="1"/>
</dbReference>
<organism evidence="5 6">
    <name type="scientific">Saccharata proteae CBS 121410</name>
    <dbReference type="NCBI Taxonomy" id="1314787"/>
    <lineage>
        <taxon>Eukaryota</taxon>
        <taxon>Fungi</taxon>
        <taxon>Dikarya</taxon>
        <taxon>Ascomycota</taxon>
        <taxon>Pezizomycotina</taxon>
        <taxon>Dothideomycetes</taxon>
        <taxon>Dothideomycetes incertae sedis</taxon>
        <taxon>Botryosphaeriales</taxon>
        <taxon>Saccharataceae</taxon>
        <taxon>Saccharata</taxon>
    </lineage>
</organism>
<accession>A0A9P4HVP1</accession>
<dbReference type="InterPro" id="IPR007219">
    <property type="entry name" value="XnlR_reg_dom"/>
</dbReference>
<keyword evidence="1" id="KW-0479">Metal-binding</keyword>
<dbReference type="Proteomes" id="UP000799776">
    <property type="component" value="Unassembled WGS sequence"/>
</dbReference>
<evidence type="ECO:0000256" key="2">
    <source>
        <dbReference type="ARBA" id="ARBA00023242"/>
    </source>
</evidence>
<dbReference type="CDD" id="cd00067">
    <property type="entry name" value="GAL4"/>
    <property type="match status" value="1"/>
</dbReference>
<evidence type="ECO:0000313" key="6">
    <source>
        <dbReference type="Proteomes" id="UP000799776"/>
    </source>
</evidence>
<name>A0A9P4HVP1_9PEZI</name>
<proteinExistence type="predicted"/>
<dbReference type="OrthoDB" id="6133115at2759"/>
<gene>
    <name evidence="5" type="ORF">K490DRAFT_44350</name>
</gene>
<evidence type="ECO:0000256" key="3">
    <source>
        <dbReference type="SAM" id="MobiDB-lite"/>
    </source>
</evidence>
<dbReference type="PROSITE" id="PS00463">
    <property type="entry name" value="ZN2_CY6_FUNGAL_1"/>
    <property type="match status" value="1"/>
</dbReference>
<dbReference type="InterPro" id="IPR001138">
    <property type="entry name" value="Zn2Cys6_DnaBD"/>
</dbReference>
<dbReference type="PROSITE" id="PS50048">
    <property type="entry name" value="ZN2_CY6_FUNGAL_2"/>
    <property type="match status" value="1"/>
</dbReference>
<keyword evidence="2" id="KW-0539">Nucleus</keyword>
<feature type="domain" description="Zn(2)-C6 fungal-type" evidence="4">
    <location>
        <begin position="35"/>
        <end position="65"/>
    </location>
</feature>
<dbReference type="EMBL" id="ML978724">
    <property type="protein sequence ID" value="KAF2086496.1"/>
    <property type="molecule type" value="Genomic_DNA"/>
</dbReference>
<dbReference type="Gene3D" id="4.10.240.10">
    <property type="entry name" value="Zn(2)-C6 fungal-type DNA-binding domain"/>
    <property type="match status" value="1"/>
</dbReference>
<evidence type="ECO:0000259" key="4">
    <source>
        <dbReference type="PROSITE" id="PS50048"/>
    </source>
</evidence>
<dbReference type="GO" id="GO:0006351">
    <property type="term" value="P:DNA-templated transcription"/>
    <property type="evidence" value="ECO:0007669"/>
    <property type="project" value="InterPro"/>
</dbReference>
<dbReference type="SMART" id="SM00066">
    <property type="entry name" value="GAL4"/>
    <property type="match status" value="1"/>
</dbReference>
<sequence length="676" mass="76464">MSPSLGPSTRRSDQSGEDPDPPPARRERAAIAAQACDTCRLRKSKCDERRPKCGLCQRVGADCHYREPQPTKKDKTLMYILDSLVRVESKVDLIGKEVAPTSAAFESASPISPQSGPQERKPSSTEVDGANFPKAYVHVTTPHKVLLWPYISSQLSDFQINVEEDLQALMQEGTPWFLRQEMQKNPQILPSDVGLTPTRLESAPPTIGPRNSFLELTPEKMHHYATLYFNSFDVLYLLLDRTDFIERVLPYVARNGFGDGDCDSIVALMVFALGKLAIDGTYGTPLEISPGVESGLRGGSIERPPGLDIFNEARRRFGFVATQCSLENIQALLLSAVYYESAGRHLDFWRASQSASMACQVLIKCAPIDWYNHQGNLLKRVYWTCNLIENWYHFDLDLPRTGICEHEDEVPLSGALKADPSAGEQHTLMCFLATIALRRLVTRVHNTIFEGDTAESQKGYTGPPTSVIRELARQLESWRSMLPPELQWSEQPANARLVYAFEQQGGGDLPHDAFGQASFGNDGPIPDDYRFGLDLTVAQLRSRYYYAKFMIYRPFVFKALHFPELLTEEDRSLVALCINSALMWPIAMAPPKNRKRLVPYLFSWTQNFLGILLILRMVTLNDTLQAICLHRVDQAQFSLTVRALLDWIMDMKQIDGIADWSWQILRPLWREHFPNM</sequence>
<dbReference type="InterPro" id="IPR036864">
    <property type="entry name" value="Zn2-C6_fun-type_DNA-bd_sf"/>
</dbReference>
<evidence type="ECO:0000313" key="5">
    <source>
        <dbReference type="EMBL" id="KAF2086496.1"/>
    </source>
</evidence>
<comment type="caution">
    <text evidence="5">The sequence shown here is derived from an EMBL/GenBank/DDBJ whole genome shotgun (WGS) entry which is preliminary data.</text>
</comment>
<dbReference type="CDD" id="cd12148">
    <property type="entry name" value="fungal_TF_MHR"/>
    <property type="match status" value="1"/>
</dbReference>
<feature type="region of interest" description="Disordered" evidence="3">
    <location>
        <begin position="103"/>
        <end position="129"/>
    </location>
</feature>
<dbReference type="PANTHER" id="PTHR47785:SF6">
    <property type="entry name" value="ZN(II)2CYS6 TRANSCRIPTION FACTOR (EUROFUNG)"/>
    <property type="match status" value="1"/>
</dbReference>
<feature type="region of interest" description="Disordered" evidence="3">
    <location>
        <begin position="1"/>
        <end position="29"/>
    </location>
</feature>
<dbReference type="Pfam" id="PF00172">
    <property type="entry name" value="Zn_clus"/>
    <property type="match status" value="1"/>
</dbReference>
<protein>
    <recommendedName>
        <fullName evidence="4">Zn(2)-C6 fungal-type domain-containing protein</fullName>
    </recommendedName>
</protein>
<reference evidence="5" key="1">
    <citation type="journal article" date="2020" name="Stud. Mycol.">
        <title>101 Dothideomycetes genomes: a test case for predicting lifestyles and emergence of pathogens.</title>
        <authorList>
            <person name="Haridas S."/>
            <person name="Albert R."/>
            <person name="Binder M."/>
            <person name="Bloem J."/>
            <person name="Labutti K."/>
            <person name="Salamov A."/>
            <person name="Andreopoulos B."/>
            <person name="Baker S."/>
            <person name="Barry K."/>
            <person name="Bills G."/>
            <person name="Bluhm B."/>
            <person name="Cannon C."/>
            <person name="Castanera R."/>
            <person name="Culley D."/>
            <person name="Daum C."/>
            <person name="Ezra D."/>
            <person name="Gonzalez J."/>
            <person name="Henrissat B."/>
            <person name="Kuo A."/>
            <person name="Liang C."/>
            <person name="Lipzen A."/>
            <person name="Lutzoni F."/>
            <person name="Magnuson J."/>
            <person name="Mondo S."/>
            <person name="Nolan M."/>
            <person name="Ohm R."/>
            <person name="Pangilinan J."/>
            <person name="Park H.-J."/>
            <person name="Ramirez L."/>
            <person name="Alfaro M."/>
            <person name="Sun H."/>
            <person name="Tritt A."/>
            <person name="Yoshinaga Y."/>
            <person name="Zwiers L.-H."/>
            <person name="Turgeon B."/>
            <person name="Goodwin S."/>
            <person name="Spatafora J."/>
            <person name="Crous P."/>
            <person name="Grigoriev I."/>
        </authorList>
    </citation>
    <scope>NUCLEOTIDE SEQUENCE</scope>
    <source>
        <strain evidence="5">CBS 121410</strain>
    </source>
</reference>
<dbReference type="GO" id="GO:0000981">
    <property type="term" value="F:DNA-binding transcription factor activity, RNA polymerase II-specific"/>
    <property type="evidence" value="ECO:0007669"/>
    <property type="project" value="InterPro"/>
</dbReference>
<dbReference type="GO" id="GO:0003677">
    <property type="term" value="F:DNA binding"/>
    <property type="evidence" value="ECO:0007669"/>
    <property type="project" value="InterPro"/>
</dbReference>
<dbReference type="GO" id="GO:0008270">
    <property type="term" value="F:zinc ion binding"/>
    <property type="evidence" value="ECO:0007669"/>
    <property type="project" value="InterPro"/>
</dbReference>
<dbReference type="AlphaFoldDB" id="A0A9P4HVP1"/>
<evidence type="ECO:0000256" key="1">
    <source>
        <dbReference type="ARBA" id="ARBA00022723"/>
    </source>
</evidence>
<dbReference type="InterPro" id="IPR053181">
    <property type="entry name" value="EcdB-like_regulator"/>
</dbReference>
<keyword evidence="6" id="KW-1185">Reference proteome</keyword>
<dbReference type="SUPFAM" id="SSF57701">
    <property type="entry name" value="Zn2/Cys6 DNA-binding domain"/>
    <property type="match status" value="1"/>
</dbReference>